<keyword evidence="4 5" id="KW-0418">Kinase</keyword>
<dbReference type="RefSeq" id="WP_379896351.1">
    <property type="nucleotide sequence ID" value="NZ_CBCSCT010000007.1"/>
</dbReference>
<keyword evidence="3 5" id="KW-0547">Nucleotide-binding</keyword>
<dbReference type="Pfam" id="PF03618">
    <property type="entry name" value="Kinase-PPPase"/>
    <property type="match status" value="1"/>
</dbReference>
<dbReference type="Proteomes" id="UP001596250">
    <property type="component" value="Unassembled WGS sequence"/>
</dbReference>
<dbReference type="EC" id="2.7.4.27" evidence="5"/>
<comment type="catalytic activity">
    <reaction evidence="5">
        <text>N(tele)-phospho-L-histidyl/L-threonyl-[pyruvate, phosphate dikinase] + ADP = N(tele)-phospho-L-histidyl/O-phospho-L-threonyl-[pyruvate, phosphate dikinase] + AMP + H(+)</text>
        <dbReference type="Rhea" id="RHEA:43692"/>
        <dbReference type="Rhea" id="RHEA-COMP:10650"/>
        <dbReference type="Rhea" id="RHEA-COMP:10651"/>
        <dbReference type="ChEBI" id="CHEBI:15378"/>
        <dbReference type="ChEBI" id="CHEBI:30013"/>
        <dbReference type="ChEBI" id="CHEBI:61977"/>
        <dbReference type="ChEBI" id="CHEBI:83586"/>
        <dbReference type="ChEBI" id="CHEBI:456215"/>
        <dbReference type="ChEBI" id="CHEBI:456216"/>
        <dbReference type="EC" id="2.7.11.32"/>
    </reaction>
</comment>
<dbReference type="PANTHER" id="PTHR31756">
    <property type="entry name" value="PYRUVATE, PHOSPHATE DIKINASE REGULATORY PROTEIN 1, CHLOROPLASTIC"/>
    <property type="match status" value="1"/>
</dbReference>
<accession>A0ABW1IUN8</accession>
<keyword evidence="6" id="KW-0670">Pyruvate</keyword>
<comment type="catalytic activity">
    <reaction evidence="5">
        <text>N(tele)-phospho-L-histidyl/O-phospho-L-threonyl-[pyruvate, phosphate dikinase] + phosphate + H(+) = N(tele)-phospho-L-histidyl/L-threonyl-[pyruvate, phosphate dikinase] + diphosphate</text>
        <dbReference type="Rhea" id="RHEA:43696"/>
        <dbReference type="Rhea" id="RHEA-COMP:10650"/>
        <dbReference type="Rhea" id="RHEA-COMP:10651"/>
        <dbReference type="ChEBI" id="CHEBI:15378"/>
        <dbReference type="ChEBI" id="CHEBI:30013"/>
        <dbReference type="ChEBI" id="CHEBI:33019"/>
        <dbReference type="ChEBI" id="CHEBI:43474"/>
        <dbReference type="ChEBI" id="CHEBI:61977"/>
        <dbReference type="ChEBI" id="CHEBI:83586"/>
        <dbReference type="EC" id="2.7.4.27"/>
    </reaction>
</comment>
<evidence type="ECO:0000313" key="6">
    <source>
        <dbReference type="EMBL" id="MFC5988840.1"/>
    </source>
</evidence>
<dbReference type="NCBIfam" id="NF003742">
    <property type="entry name" value="PRK05339.1"/>
    <property type="match status" value="1"/>
</dbReference>
<dbReference type="PANTHER" id="PTHR31756:SF3">
    <property type="entry name" value="PYRUVATE, PHOSPHATE DIKINASE REGULATORY PROTEIN 1, CHLOROPLASTIC"/>
    <property type="match status" value="1"/>
</dbReference>
<dbReference type="HAMAP" id="MF_00921">
    <property type="entry name" value="PDRP"/>
    <property type="match status" value="1"/>
</dbReference>
<evidence type="ECO:0000313" key="7">
    <source>
        <dbReference type="Proteomes" id="UP001596250"/>
    </source>
</evidence>
<comment type="function">
    <text evidence="5">Bifunctional serine/threonine kinase and phosphorylase involved in the regulation of the pyruvate, phosphate dikinase (PPDK) by catalyzing its phosphorylation/dephosphorylation.</text>
</comment>
<gene>
    <name evidence="6" type="ORF">ACFPXP_20755</name>
</gene>
<keyword evidence="7" id="KW-1185">Reference proteome</keyword>
<dbReference type="EC" id="2.7.11.32" evidence="5"/>
<dbReference type="InterPro" id="IPR005177">
    <property type="entry name" value="Kinase-pyrophosphorylase"/>
</dbReference>
<keyword evidence="1 5" id="KW-0723">Serine/threonine-protein kinase</keyword>
<keyword evidence="2 5" id="KW-0808">Transferase</keyword>
<name>A0ABW1IUN8_9BACL</name>
<comment type="caution">
    <text evidence="6">The sequence shown here is derived from an EMBL/GenBank/DDBJ whole genome shotgun (WGS) entry which is preliminary data.</text>
</comment>
<comment type="similarity">
    <text evidence="5">Belongs to the pyruvate, phosphate/water dikinase regulatory protein family. PDRP subfamily.</text>
</comment>
<evidence type="ECO:0000256" key="4">
    <source>
        <dbReference type="ARBA" id="ARBA00022777"/>
    </source>
</evidence>
<protein>
    <recommendedName>
        <fullName evidence="5">Putative pyruvate, phosphate dikinase regulatory protein</fullName>
        <shortName evidence="5">PPDK regulatory protein</shortName>
        <ecNumber evidence="5">2.7.11.32</ecNumber>
        <ecNumber evidence="5">2.7.4.27</ecNumber>
    </recommendedName>
</protein>
<evidence type="ECO:0000256" key="3">
    <source>
        <dbReference type="ARBA" id="ARBA00022741"/>
    </source>
</evidence>
<evidence type="ECO:0000256" key="1">
    <source>
        <dbReference type="ARBA" id="ARBA00022527"/>
    </source>
</evidence>
<reference evidence="7" key="1">
    <citation type="journal article" date="2019" name="Int. J. Syst. Evol. Microbiol.">
        <title>The Global Catalogue of Microorganisms (GCM) 10K type strain sequencing project: providing services to taxonomists for standard genome sequencing and annotation.</title>
        <authorList>
            <consortium name="The Broad Institute Genomics Platform"/>
            <consortium name="The Broad Institute Genome Sequencing Center for Infectious Disease"/>
            <person name="Wu L."/>
            <person name="Ma J."/>
        </authorList>
    </citation>
    <scope>NUCLEOTIDE SEQUENCE [LARGE SCALE GENOMIC DNA]</scope>
    <source>
        <strain evidence="7">CCM 8749</strain>
    </source>
</reference>
<dbReference type="GO" id="GO:0016740">
    <property type="term" value="F:transferase activity"/>
    <property type="evidence" value="ECO:0007669"/>
    <property type="project" value="UniProtKB-KW"/>
</dbReference>
<evidence type="ECO:0000256" key="2">
    <source>
        <dbReference type="ARBA" id="ARBA00022679"/>
    </source>
</evidence>
<evidence type="ECO:0000256" key="5">
    <source>
        <dbReference type="HAMAP-Rule" id="MF_00921"/>
    </source>
</evidence>
<dbReference type="EMBL" id="JBHSQV010000185">
    <property type="protein sequence ID" value="MFC5988840.1"/>
    <property type="molecule type" value="Genomic_DNA"/>
</dbReference>
<proteinExistence type="inferred from homology"/>
<feature type="binding site" evidence="5">
    <location>
        <begin position="154"/>
        <end position="161"/>
    </location>
    <ligand>
        <name>ADP</name>
        <dbReference type="ChEBI" id="CHEBI:456216"/>
    </ligand>
</feature>
<organism evidence="6 7">
    <name type="scientific">Marinicrinis lubricantis</name>
    <dbReference type="NCBI Taxonomy" id="2086470"/>
    <lineage>
        <taxon>Bacteria</taxon>
        <taxon>Bacillati</taxon>
        <taxon>Bacillota</taxon>
        <taxon>Bacilli</taxon>
        <taxon>Bacillales</taxon>
        <taxon>Paenibacillaceae</taxon>
    </lineage>
</organism>
<dbReference type="InterPro" id="IPR026565">
    <property type="entry name" value="PPDK_reg"/>
</dbReference>
<sequence length="273" mass="30941">MTDMKKKCLKVYVISDSAGETGESVVRAAAAQFHPVQLEITRFPFVESKTAVDRVVQLAKDTDAVIAFTLVIPELKNYLLRRAYEYGMSCIDVLGPAVDMFEQRLDQESKHVPGIIHRLDEQYFKKIEAVEFAVKYDDCRDPKGILKADIVLVGVSRTSKTPLSMYLANKTFKVANVPLVPEISPPEELFMAKRHKIIGLKISSKKLNAIRKERLRSLGLGQDAAYAQVDRIERELVYAKELMERLGCIVIDVSDKAVEETASIIQEWHYRNH</sequence>